<dbReference type="OrthoDB" id="2556442at2759"/>
<proteinExistence type="predicted"/>
<dbReference type="RefSeq" id="XP_016293861.1">
    <property type="nucleotide sequence ID" value="XM_016434817.1"/>
</dbReference>
<name>V5GSG7_KALBG</name>
<accession>V5GSG7</accession>
<dbReference type="EMBL" id="KI545856">
    <property type="protein sequence ID" value="EST08872.1"/>
    <property type="molecule type" value="Genomic_DNA"/>
</dbReference>
<organism evidence="2 3">
    <name type="scientific">Kalmanozyma brasiliensis (strain GHG001)</name>
    <name type="common">Yeast</name>
    <name type="synonym">Pseudozyma brasiliensis</name>
    <dbReference type="NCBI Taxonomy" id="1365824"/>
    <lineage>
        <taxon>Eukaryota</taxon>
        <taxon>Fungi</taxon>
        <taxon>Dikarya</taxon>
        <taxon>Basidiomycota</taxon>
        <taxon>Ustilaginomycotina</taxon>
        <taxon>Ustilaginomycetes</taxon>
        <taxon>Ustilaginales</taxon>
        <taxon>Ustilaginaceae</taxon>
        <taxon>Kalmanozyma</taxon>
    </lineage>
</organism>
<sequence length="534" mass="57972">MSESLKSWLFTHASTQATLALEGNYDLADMPFHSGNRIQLLRFLTFRPAHSPNSTNTDVWALVGDRSHCIAARFTRDQVSRFHTDHAVSFTSLKGALVTLTHVRVTVARVQVEGTVEGAYRDGQYALVLDVRGWEVVSSVNEPVWFAGVKLVTSRNGVPVGQGREWETMTKWLKKWVRYKSVVRKAREEQERLKRTRDGHPAEPIASGSGSGVLPTPGQRRRVLNSSQVHNSQVAQVAPVQMGKASQEESFPTTTMSSQPQADHNTNSTLWTDFDLDAEVNMDDVELNAWGLPPAPAANVEASQGLAQVAQPPLSTTAREASQAPQSAPIQPEGMARQTHTQTQTQSDLDSDESGLSDYERESRRKRKRGKGTPRAATIESQPAARPDDDVPTAAEHPERPSAPPQQPSDNTTVPTAAAPGNLQTSTVAIEAAVPAEQPVPAPSDEATTTAVPDAAKPRIRTTEAMPFLRRSDNERRLQEGSAATLSEESRGETPAPTSSIPDSTATSTRKGGKLSSRRKRQAALAALMAQIVD</sequence>
<evidence type="ECO:0000313" key="2">
    <source>
        <dbReference type="EMBL" id="EST08872.1"/>
    </source>
</evidence>
<evidence type="ECO:0000256" key="1">
    <source>
        <dbReference type="SAM" id="MobiDB-lite"/>
    </source>
</evidence>
<dbReference type="GeneID" id="27417424"/>
<reference evidence="3" key="1">
    <citation type="journal article" date="2013" name="Genome Announc.">
        <title>Draft genome sequence of Pseudozyma brasiliensis sp. nov. strain GHG001, a high producer of endo-1,4-xylanase isolated from an insect pest of sugarcane.</title>
        <authorList>
            <person name="Oliveira J.V.D.C."/>
            <person name="dos Santos R.A.C."/>
            <person name="Borges T.A."/>
            <person name="Riano-Pachon D.M."/>
            <person name="Goldman G.H."/>
        </authorList>
    </citation>
    <scope>NUCLEOTIDE SEQUENCE [LARGE SCALE GENOMIC DNA]</scope>
    <source>
        <strain evidence="3">GHG001</strain>
    </source>
</reference>
<feature type="region of interest" description="Disordered" evidence="1">
    <location>
        <begin position="303"/>
        <end position="522"/>
    </location>
</feature>
<feature type="compositionally biased region" description="Basic and acidic residues" evidence="1">
    <location>
        <begin position="470"/>
        <end position="479"/>
    </location>
</feature>
<feature type="compositionally biased region" description="Polar residues" evidence="1">
    <location>
        <begin position="496"/>
        <end position="509"/>
    </location>
</feature>
<protein>
    <submittedName>
        <fullName evidence="2">Uncharacterized protein</fullName>
    </submittedName>
</protein>
<feature type="region of interest" description="Disordered" evidence="1">
    <location>
        <begin position="188"/>
        <end position="269"/>
    </location>
</feature>
<feature type="compositionally biased region" description="Polar residues" evidence="1">
    <location>
        <begin position="248"/>
        <end position="269"/>
    </location>
</feature>
<dbReference type="HOGENOM" id="CLU_032243_0_0_1"/>
<evidence type="ECO:0000313" key="3">
    <source>
        <dbReference type="Proteomes" id="UP000019377"/>
    </source>
</evidence>
<feature type="compositionally biased region" description="Basic and acidic residues" evidence="1">
    <location>
        <begin position="188"/>
        <end position="201"/>
    </location>
</feature>
<dbReference type="Proteomes" id="UP000019377">
    <property type="component" value="Unassembled WGS sequence"/>
</dbReference>
<dbReference type="eggNOG" id="ENOG502QPW5">
    <property type="taxonomic scope" value="Eukaryota"/>
</dbReference>
<keyword evidence="3" id="KW-1185">Reference proteome</keyword>
<feature type="compositionally biased region" description="Polar residues" evidence="1">
    <location>
        <begin position="313"/>
        <end position="329"/>
    </location>
</feature>
<feature type="compositionally biased region" description="Low complexity" evidence="1">
    <location>
        <begin position="428"/>
        <end position="439"/>
    </location>
</feature>
<dbReference type="AlphaFoldDB" id="V5GSG7"/>
<dbReference type="OMA" id="HCIAARF"/>
<gene>
    <name evidence="2" type="ORF">PSEUBRA_SCAF14g01631</name>
</gene>
<feature type="compositionally biased region" description="Basic residues" evidence="1">
    <location>
        <begin position="511"/>
        <end position="522"/>
    </location>
</feature>
<feature type="compositionally biased region" description="Polar residues" evidence="1">
    <location>
        <begin position="224"/>
        <end position="235"/>
    </location>
</feature>
<dbReference type="STRING" id="1365824.V5GSG7"/>